<name>A0AB38RDG0_RHOSG</name>
<dbReference type="Proteomes" id="UP000831484">
    <property type="component" value="Chromosome"/>
</dbReference>
<dbReference type="AlphaFoldDB" id="A0AB38RDG0"/>
<feature type="domain" description="Glyoxalase-like" evidence="1">
    <location>
        <begin position="1"/>
        <end position="109"/>
    </location>
</feature>
<dbReference type="Gene3D" id="3.10.180.10">
    <property type="entry name" value="2,3-Dihydroxybiphenyl 1,2-Dioxygenase, domain 1"/>
    <property type="match status" value="1"/>
</dbReference>
<dbReference type="EMBL" id="CP096563">
    <property type="protein sequence ID" value="UPU42850.1"/>
    <property type="molecule type" value="Genomic_DNA"/>
</dbReference>
<dbReference type="RefSeq" id="WP_197486134.1">
    <property type="nucleotide sequence ID" value="NZ_CP096563.1"/>
</dbReference>
<dbReference type="Pfam" id="PF18029">
    <property type="entry name" value="Glyoxalase_6"/>
    <property type="match status" value="1"/>
</dbReference>
<protein>
    <submittedName>
        <fullName evidence="2">VOC family protein</fullName>
    </submittedName>
</protein>
<reference evidence="3" key="1">
    <citation type="journal article" date="2022" name="Environ. Microbiol.">
        <title>Functional analysis, diversity, and distribution of carbendazim hydrolases MheI and CbmA, responsible for the initial step in carbendazim degradation.</title>
        <authorList>
            <person name="Zhang M."/>
            <person name="Bai X."/>
            <person name="Li Q."/>
            <person name="Zhang L."/>
            <person name="Zhu Q."/>
            <person name="Gao S."/>
            <person name="Ke Z."/>
            <person name="Jiang M."/>
            <person name="Hu J."/>
            <person name="Qiu J."/>
            <person name="Hong Q."/>
        </authorList>
    </citation>
    <scope>NUCLEOTIDE SEQUENCE [LARGE SCALE GENOMIC DNA]</scope>
    <source>
        <strain evidence="3">djl-6</strain>
    </source>
</reference>
<dbReference type="PANTHER" id="PTHR35908:SF1">
    <property type="entry name" value="CONSERVED PROTEIN"/>
    <property type="match status" value="1"/>
</dbReference>
<sequence>MVTFDATDARSLATWWSERFGEASTEGDEDFLTVTAPDLPLTLGFQRIDQARSQRNTVHLDFDLEPQDPPRDEVVATFVAAGAAHIERHESGGSIWDVLADPAGNLFCVGDPH</sequence>
<dbReference type="InterPro" id="IPR029068">
    <property type="entry name" value="Glyas_Bleomycin-R_OHBP_Dase"/>
</dbReference>
<evidence type="ECO:0000313" key="2">
    <source>
        <dbReference type="EMBL" id="UPU42850.1"/>
    </source>
</evidence>
<dbReference type="SUPFAM" id="SSF54593">
    <property type="entry name" value="Glyoxalase/Bleomycin resistance protein/Dihydroxybiphenyl dioxygenase"/>
    <property type="match status" value="1"/>
</dbReference>
<evidence type="ECO:0000259" key="1">
    <source>
        <dbReference type="Pfam" id="PF18029"/>
    </source>
</evidence>
<organism evidence="2 3">
    <name type="scientific">Rhodococcus qingshengii JCM 15477</name>
    <dbReference type="NCBI Taxonomy" id="1303681"/>
    <lineage>
        <taxon>Bacteria</taxon>
        <taxon>Bacillati</taxon>
        <taxon>Actinomycetota</taxon>
        <taxon>Actinomycetes</taxon>
        <taxon>Mycobacteriales</taxon>
        <taxon>Nocardiaceae</taxon>
        <taxon>Rhodococcus</taxon>
        <taxon>Rhodococcus erythropolis group</taxon>
    </lineage>
</organism>
<dbReference type="InterPro" id="IPR041581">
    <property type="entry name" value="Glyoxalase_6"/>
</dbReference>
<dbReference type="PANTHER" id="PTHR35908">
    <property type="entry name" value="HYPOTHETICAL FUSION PROTEIN"/>
    <property type="match status" value="1"/>
</dbReference>
<proteinExistence type="predicted"/>
<evidence type="ECO:0000313" key="3">
    <source>
        <dbReference type="Proteomes" id="UP000831484"/>
    </source>
</evidence>
<accession>A0AB38RDG0</accession>
<keyword evidence="3" id="KW-1185">Reference proteome</keyword>
<gene>
    <name evidence="2" type="ORF">M0639_28105</name>
</gene>